<accession>A0ABS4VLS9</accession>
<evidence type="ECO:0008006" key="4">
    <source>
        <dbReference type="Google" id="ProtNLM"/>
    </source>
</evidence>
<evidence type="ECO:0000313" key="3">
    <source>
        <dbReference type="Proteomes" id="UP001519295"/>
    </source>
</evidence>
<feature type="transmembrane region" description="Helical" evidence="1">
    <location>
        <begin position="101"/>
        <end position="118"/>
    </location>
</feature>
<dbReference type="RefSeq" id="WP_210024590.1">
    <property type="nucleotide sequence ID" value="NZ_JAGINU010000001.1"/>
</dbReference>
<feature type="transmembrane region" description="Helical" evidence="1">
    <location>
        <begin position="47"/>
        <end position="67"/>
    </location>
</feature>
<comment type="caution">
    <text evidence="2">The sequence shown here is derived from an EMBL/GenBank/DDBJ whole genome shotgun (WGS) entry which is preliminary data.</text>
</comment>
<dbReference type="EMBL" id="JAGINU010000001">
    <property type="protein sequence ID" value="MBP2364554.1"/>
    <property type="molecule type" value="Genomic_DNA"/>
</dbReference>
<gene>
    <name evidence="2" type="ORF">JOF36_000250</name>
</gene>
<name>A0ABS4VLS9_9PSEU</name>
<feature type="transmembrane region" description="Helical" evidence="1">
    <location>
        <begin position="74"/>
        <end position="95"/>
    </location>
</feature>
<sequence>MTISTHPVVTNLRAALRVDAVASGGLGLLTAAGAVLLGPLLGLPVPLLVGAGLFLVAWAAGLLVLAATGTVPRAGGWAVVAVNSAWVVASVAVVLAAAPTVLGIAFLVAQALVVALFVEWQVVALRRTGAVPAVA</sequence>
<feature type="transmembrane region" description="Helical" evidence="1">
    <location>
        <begin position="20"/>
        <end position="41"/>
    </location>
</feature>
<keyword evidence="3" id="KW-1185">Reference proteome</keyword>
<proteinExistence type="predicted"/>
<evidence type="ECO:0000313" key="2">
    <source>
        <dbReference type="EMBL" id="MBP2364554.1"/>
    </source>
</evidence>
<protein>
    <recommendedName>
        <fullName evidence="4">Integral membrane protein</fullName>
    </recommendedName>
</protein>
<keyword evidence="1" id="KW-0472">Membrane</keyword>
<evidence type="ECO:0000256" key="1">
    <source>
        <dbReference type="SAM" id="Phobius"/>
    </source>
</evidence>
<reference evidence="2 3" key="1">
    <citation type="submission" date="2021-03" db="EMBL/GenBank/DDBJ databases">
        <title>Sequencing the genomes of 1000 actinobacteria strains.</title>
        <authorList>
            <person name="Klenk H.-P."/>
        </authorList>
    </citation>
    <scope>NUCLEOTIDE SEQUENCE [LARGE SCALE GENOMIC DNA]</scope>
    <source>
        <strain evidence="2 3">DSM 45256</strain>
    </source>
</reference>
<organism evidence="2 3">
    <name type="scientific">Pseudonocardia parietis</name>
    <dbReference type="NCBI Taxonomy" id="570936"/>
    <lineage>
        <taxon>Bacteria</taxon>
        <taxon>Bacillati</taxon>
        <taxon>Actinomycetota</taxon>
        <taxon>Actinomycetes</taxon>
        <taxon>Pseudonocardiales</taxon>
        <taxon>Pseudonocardiaceae</taxon>
        <taxon>Pseudonocardia</taxon>
    </lineage>
</organism>
<keyword evidence="1" id="KW-1133">Transmembrane helix</keyword>
<dbReference type="Proteomes" id="UP001519295">
    <property type="component" value="Unassembled WGS sequence"/>
</dbReference>
<keyword evidence="1" id="KW-0812">Transmembrane</keyword>